<dbReference type="InterPro" id="IPR002110">
    <property type="entry name" value="Ankyrin_rpt"/>
</dbReference>
<dbReference type="InterPro" id="IPR036770">
    <property type="entry name" value="Ankyrin_rpt-contain_sf"/>
</dbReference>
<name>A0A803MA12_CHEQI</name>
<keyword evidence="2" id="KW-0040">ANK repeat</keyword>
<reference evidence="4" key="2">
    <citation type="submission" date="2021-03" db="UniProtKB">
        <authorList>
            <consortium name="EnsemblPlants"/>
        </authorList>
    </citation>
    <scope>IDENTIFICATION</scope>
</reference>
<evidence type="ECO:0000256" key="1">
    <source>
        <dbReference type="ARBA" id="ARBA00022737"/>
    </source>
</evidence>
<reference evidence="4" key="1">
    <citation type="journal article" date="2017" name="Nature">
        <title>The genome of Chenopodium quinoa.</title>
        <authorList>
            <person name="Jarvis D.E."/>
            <person name="Ho Y.S."/>
            <person name="Lightfoot D.J."/>
            <person name="Schmoeckel S.M."/>
            <person name="Li B."/>
            <person name="Borm T.J.A."/>
            <person name="Ohyanagi H."/>
            <person name="Mineta K."/>
            <person name="Michell C.T."/>
            <person name="Saber N."/>
            <person name="Kharbatia N.M."/>
            <person name="Rupper R.R."/>
            <person name="Sharp A.R."/>
            <person name="Dally N."/>
            <person name="Boughton B.A."/>
            <person name="Woo Y.H."/>
            <person name="Gao G."/>
            <person name="Schijlen E.G.W.M."/>
            <person name="Guo X."/>
            <person name="Momin A.A."/>
            <person name="Negrao S."/>
            <person name="Al-Babili S."/>
            <person name="Gehring C."/>
            <person name="Roessner U."/>
            <person name="Jung C."/>
            <person name="Murphy K."/>
            <person name="Arold S.T."/>
            <person name="Gojobori T."/>
            <person name="van der Linden C.G."/>
            <person name="van Loo E.N."/>
            <person name="Jellen E.N."/>
            <person name="Maughan P.J."/>
            <person name="Tester M."/>
        </authorList>
    </citation>
    <scope>NUCLEOTIDE SEQUENCE [LARGE SCALE GENOMIC DNA]</scope>
    <source>
        <strain evidence="4">cv. PI 614886</strain>
    </source>
</reference>
<organism evidence="4 5">
    <name type="scientific">Chenopodium quinoa</name>
    <name type="common">Quinoa</name>
    <dbReference type="NCBI Taxonomy" id="63459"/>
    <lineage>
        <taxon>Eukaryota</taxon>
        <taxon>Viridiplantae</taxon>
        <taxon>Streptophyta</taxon>
        <taxon>Embryophyta</taxon>
        <taxon>Tracheophyta</taxon>
        <taxon>Spermatophyta</taxon>
        <taxon>Magnoliopsida</taxon>
        <taxon>eudicotyledons</taxon>
        <taxon>Gunneridae</taxon>
        <taxon>Pentapetalae</taxon>
        <taxon>Caryophyllales</taxon>
        <taxon>Chenopodiaceae</taxon>
        <taxon>Chenopodioideae</taxon>
        <taxon>Atripliceae</taxon>
        <taxon>Chenopodium</taxon>
    </lineage>
</organism>
<evidence type="ECO:0000313" key="4">
    <source>
        <dbReference type="EnsemblPlants" id="AUR62025738-RA:cds"/>
    </source>
</evidence>
<evidence type="ECO:0000256" key="2">
    <source>
        <dbReference type="ARBA" id="ARBA00023043"/>
    </source>
</evidence>
<keyword evidence="5" id="KW-1185">Reference proteome</keyword>
<dbReference type="PANTHER" id="PTHR24186:SF50">
    <property type="entry name" value="ANKYRIN REPEAT-CONTAINING PROTEIN ITN1-LIKE ISOFORM X1"/>
    <property type="match status" value="1"/>
</dbReference>
<sequence length="399" mass="45015">MLEMDISGAPDATEKVKTQNTEIENDNNSVGENSSRSVQHDKHEDMNTESLPVYRMDQDLQKAAEKGDVNFLKDSRNKFIENSCEYFMGQNFSRDNILHIAVQSKQLGFIVEVTEKRLLPRSIINKLMTQRNNDGNTPLHYDIKNKNGCTPSHVALINHKLEIASSLVYKHDDLVEEVDSVSNTNTSLIELLVEKDASFACLKDNEGYTPLHRAAFVTTSFGLQVIAIILRYCSESATVVDDKNGETILHLMINRISSYKNGKELLRIPGIKGLKTVANKRGKTPFKLALKLNFTMVRLLIKNLEAEADEVEWSEDVIFAIATYNQEATTWKDKDGLTPIMRAVRVGHINTVKILDSLKPEASKIVDNDGQTIWHMLVNQPSSMTQVLFEDIEKKTAFD</sequence>
<dbReference type="SUPFAM" id="SSF48403">
    <property type="entry name" value="Ankyrin repeat"/>
    <property type="match status" value="1"/>
</dbReference>
<dbReference type="Gene3D" id="1.25.40.20">
    <property type="entry name" value="Ankyrin repeat-containing domain"/>
    <property type="match status" value="3"/>
</dbReference>
<dbReference type="EnsemblPlants" id="AUR62025738-RA">
    <property type="protein sequence ID" value="AUR62025738-RA:cds"/>
    <property type="gene ID" value="AUR62025738"/>
</dbReference>
<dbReference type="AlphaFoldDB" id="A0A803MA12"/>
<feature type="region of interest" description="Disordered" evidence="3">
    <location>
        <begin position="1"/>
        <end position="46"/>
    </location>
</feature>
<evidence type="ECO:0000256" key="3">
    <source>
        <dbReference type="SAM" id="MobiDB-lite"/>
    </source>
</evidence>
<dbReference type="PANTHER" id="PTHR24186">
    <property type="entry name" value="PROTEIN PHOSPHATASE 1 REGULATORY SUBUNIT"/>
    <property type="match status" value="1"/>
</dbReference>
<dbReference type="Gramene" id="AUR62025738-RA">
    <property type="protein sequence ID" value="AUR62025738-RA:cds"/>
    <property type="gene ID" value="AUR62025738"/>
</dbReference>
<dbReference type="Proteomes" id="UP000596660">
    <property type="component" value="Unplaced"/>
</dbReference>
<evidence type="ECO:0000313" key="5">
    <source>
        <dbReference type="Proteomes" id="UP000596660"/>
    </source>
</evidence>
<keyword evidence="1" id="KW-0677">Repeat</keyword>
<feature type="compositionally biased region" description="Polar residues" evidence="3">
    <location>
        <begin position="18"/>
        <end position="37"/>
    </location>
</feature>
<protein>
    <submittedName>
        <fullName evidence="4">Uncharacterized protein</fullName>
    </submittedName>
</protein>
<dbReference type="SMART" id="SM00248">
    <property type="entry name" value="ANK"/>
    <property type="match status" value="5"/>
</dbReference>
<accession>A0A803MA12</accession>
<dbReference type="GO" id="GO:0005886">
    <property type="term" value="C:plasma membrane"/>
    <property type="evidence" value="ECO:0007669"/>
    <property type="project" value="TreeGrafter"/>
</dbReference>
<proteinExistence type="predicted"/>